<gene>
    <name evidence="2" type="ORF">LCGC14_3052430</name>
</gene>
<organism evidence="2">
    <name type="scientific">marine sediment metagenome</name>
    <dbReference type="NCBI Taxonomy" id="412755"/>
    <lineage>
        <taxon>unclassified sequences</taxon>
        <taxon>metagenomes</taxon>
        <taxon>ecological metagenomes</taxon>
    </lineage>
</organism>
<sequence length="90" mass="8760">QVQRGRDLGGLLGILIARRLADAPAGLGPGAGLIAAPGRSGLGVGEGSEFGGGVTIEQQNINVGGGNNSPGETAEGVAEGLRATMAEQPQ</sequence>
<evidence type="ECO:0000313" key="2">
    <source>
        <dbReference type="EMBL" id="KKK57639.1"/>
    </source>
</evidence>
<evidence type="ECO:0000256" key="1">
    <source>
        <dbReference type="SAM" id="MobiDB-lite"/>
    </source>
</evidence>
<dbReference type="AlphaFoldDB" id="A0A0F8YU65"/>
<feature type="non-terminal residue" evidence="2">
    <location>
        <position position="1"/>
    </location>
</feature>
<proteinExistence type="predicted"/>
<reference evidence="2" key="1">
    <citation type="journal article" date="2015" name="Nature">
        <title>Complex archaea that bridge the gap between prokaryotes and eukaryotes.</title>
        <authorList>
            <person name="Spang A."/>
            <person name="Saw J.H."/>
            <person name="Jorgensen S.L."/>
            <person name="Zaremba-Niedzwiedzka K."/>
            <person name="Martijn J."/>
            <person name="Lind A.E."/>
            <person name="van Eijk R."/>
            <person name="Schleper C."/>
            <person name="Guy L."/>
            <person name="Ettema T.J."/>
        </authorList>
    </citation>
    <scope>NUCLEOTIDE SEQUENCE</scope>
</reference>
<name>A0A0F8YU65_9ZZZZ</name>
<feature type="region of interest" description="Disordered" evidence="1">
    <location>
        <begin position="60"/>
        <end position="90"/>
    </location>
</feature>
<protein>
    <submittedName>
        <fullName evidence="2">Uncharacterized protein</fullName>
    </submittedName>
</protein>
<comment type="caution">
    <text evidence="2">The sequence shown here is derived from an EMBL/GenBank/DDBJ whole genome shotgun (WGS) entry which is preliminary data.</text>
</comment>
<accession>A0A0F8YU65</accession>
<dbReference type="EMBL" id="LAZR01064381">
    <property type="protein sequence ID" value="KKK57639.1"/>
    <property type="molecule type" value="Genomic_DNA"/>
</dbReference>